<reference evidence="1 2" key="1">
    <citation type="submission" date="2016-07" db="EMBL/GenBank/DDBJ databases">
        <authorList>
            <person name="Jeong J.-J."/>
            <person name="Kim D.W."/>
            <person name="Sang M.K."/>
            <person name="Choi I.-G."/>
            <person name="Kim K.D."/>
        </authorList>
    </citation>
    <scope>NUCLEOTIDE SEQUENCE [LARGE SCALE GENOMIC DNA]</scope>
    <source>
        <strain evidence="1 2">UTM-3</strain>
    </source>
</reference>
<comment type="caution">
    <text evidence="1">The sequence shown here is derived from an EMBL/GenBank/DDBJ whole genome shotgun (WGS) entry which is preliminary data.</text>
</comment>
<dbReference type="PIRSF" id="PIRSF032285">
    <property type="entry name" value="UCP032285"/>
    <property type="match status" value="1"/>
</dbReference>
<gene>
    <name evidence="1" type="ORF">BBI01_07325</name>
</gene>
<sequence length="164" mass="19233">MVNVKTIEEQLFQPLGLKCSNIEEDKECREYSGFNFTVNDWNIKFRISKITPTKTGQFVTIWKRNENGETTPFDIADDIDFYFVASFKDNLSGIFIFPKNILLEKGILSNEKKIGKRGIRVYPAWDKTESKQAQKTQEWQTQYFLTFSEDRDAVLQQARKLLKI</sequence>
<name>A0A1B8ZK23_9FLAO</name>
<accession>A0A1B8ZK23</accession>
<keyword evidence="2" id="KW-1185">Reference proteome</keyword>
<protein>
    <submittedName>
        <fullName evidence="1">MepB family protein</fullName>
    </submittedName>
</protein>
<evidence type="ECO:0000313" key="2">
    <source>
        <dbReference type="Proteomes" id="UP000092651"/>
    </source>
</evidence>
<proteinExistence type="predicted"/>
<evidence type="ECO:0000313" key="1">
    <source>
        <dbReference type="EMBL" id="OCA71959.1"/>
    </source>
</evidence>
<dbReference type="InterPro" id="IPR011235">
    <property type="entry name" value="MepB-like"/>
</dbReference>
<dbReference type="Gene3D" id="3.40.1350.140">
    <property type="entry name" value="MepB-like"/>
    <property type="match status" value="1"/>
</dbReference>
<dbReference type="Proteomes" id="UP000092651">
    <property type="component" value="Unassembled WGS sequence"/>
</dbReference>
<dbReference type="Pfam" id="PF08877">
    <property type="entry name" value="MepB-like"/>
    <property type="match status" value="1"/>
</dbReference>
<dbReference type="EMBL" id="MAYH01000023">
    <property type="protein sequence ID" value="OCA71959.1"/>
    <property type="molecule type" value="Genomic_DNA"/>
</dbReference>
<dbReference type="InterPro" id="IPR038231">
    <property type="entry name" value="MepB-like_sf"/>
</dbReference>
<organism evidence="1 2">
    <name type="scientific">Chryseobacterium artocarpi</name>
    <dbReference type="NCBI Taxonomy" id="1414727"/>
    <lineage>
        <taxon>Bacteria</taxon>
        <taxon>Pseudomonadati</taxon>
        <taxon>Bacteroidota</taxon>
        <taxon>Flavobacteriia</taxon>
        <taxon>Flavobacteriales</taxon>
        <taxon>Weeksellaceae</taxon>
        <taxon>Chryseobacterium group</taxon>
        <taxon>Chryseobacterium</taxon>
    </lineage>
</organism>
<dbReference type="AlphaFoldDB" id="A0A1B8ZK23"/>